<protein>
    <submittedName>
        <fullName evidence="1">Ionotropic glutamate receptor 25a</fullName>
    </submittedName>
</protein>
<keyword evidence="1" id="KW-0675">Receptor</keyword>
<name>A0A7T8HK31_CALRO</name>
<evidence type="ECO:0000313" key="2">
    <source>
        <dbReference type="Proteomes" id="UP000595437"/>
    </source>
</evidence>
<evidence type="ECO:0000313" key="1">
    <source>
        <dbReference type="EMBL" id="QQP50895.1"/>
    </source>
</evidence>
<accession>A0A7T8HK31</accession>
<dbReference type="Proteomes" id="UP000595437">
    <property type="component" value="Chromosome 7"/>
</dbReference>
<dbReference type="AlphaFoldDB" id="A0A7T8HK31"/>
<organism evidence="1 2">
    <name type="scientific">Caligus rogercresseyi</name>
    <name type="common">Sea louse</name>
    <dbReference type="NCBI Taxonomy" id="217165"/>
    <lineage>
        <taxon>Eukaryota</taxon>
        <taxon>Metazoa</taxon>
        <taxon>Ecdysozoa</taxon>
        <taxon>Arthropoda</taxon>
        <taxon>Crustacea</taxon>
        <taxon>Multicrustacea</taxon>
        <taxon>Hexanauplia</taxon>
        <taxon>Copepoda</taxon>
        <taxon>Siphonostomatoida</taxon>
        <taxon>Caligidae</taxon>
        <taxon>Caligus</taxon>
    </lineage>
</organism>
<keyword evidence="2" id="KW-1185">Reference proteome</keyword>
<proteinExistence type="predicted"/>
<dbReference type="EMBL" id="CP045896">
    <property type="protein sequence ID" value="QQP50895.1"/>
    <property type="molecule type" value="Genomic_DNA"/>
</dbReference>
<gene>
    <name evidence="1" type="ORF">FKW44_012049</name>
</gene>
<feature type="non-terminal residue" evidence="1">
    <location>
        <position position="78"/>
    </location>
</feature>
<feature type="non-terminal residue" evidence="1">
    <location>
        <position position="1"/>
    </location>
</feature>
<reference evidence="2" key="1">
    <citation type="submission" date="2021-01" db="EMBL/GenBank/DDBJ databases">
        <title>Caligus Genome Assembly.</title>
        <authorList>
            <person name="Gallardo-Escarate C."/>
        </authorList>
    </citation>
    <scope>NUCLEOTIDE SEQUENCE [LARGE SCALE GENOMIC DNA]</scope>
</reference>
<sequence length="78" mass="8809">ANVPSVYVPLSYGMKDDEIYMKFGVSIEKHKYLNSKLVKKEYIGDWTAELSEDSIQYKTGMSLQGVGAKTIFRVVTVL</sequence>